<dbReference type="PROSITE" id="PS51186">
    <property type="entry name" value="GNAT"/>
    <property type="match status" value="1"/>
</dbReference>
<organism evidence="2 3">
    <name type="scientific">Paenibacillus durus</name>
    <name type="common">Paenibacillus azotofixans</name>
    <dbReference type="NCBI Taxonomy" id="44251"/>
    <lineage>
        <taxon>Bacteria</taxon>
        <taxon>Bacillati</taxon>
        <taxon>Bacillota</taxon>
        <taxon>Bacilli</taxon>
        <taxon>Bacillales</taxon>
        <taxon>Paenibacillaceae</taxon>
        <taxon>Paenibacillus</taxon>
    </lineage>
</organism>
<dbReference type="InterPro" id="IPR000182">
    <property type="entry name" value="GNAT_dom"/>
</dbReference>
<keyword evidence="3" id="KW-1185">Reference proteome</keyword>
<reference evidence="2 3" key="1">
    <citation type="submission" date="2014-08" db="EMBL/GenBank/DDBJ databases">
        <title>Comparative genomics of the Paenibacillus odorifer group.</title>
        <authorList>
            <person name="den Bakker H.C."/>
            <person name="Tsai Y.-C."/>
            <person name="Martin N."/>
            <person name="Korlach J."/>
            <person name="Wiedmann M."/>
        </authorList>
    </citation>
    <scope>NUCLEOTIDE SEQUENCE [LARGE SCALE GENOMIC DNA]</scope>
    <source>
        <strain evidence="2 3">DSM 1735</strain>
    </source>
</reference>
<protein>
    <recommendedName>
        <fullName evidence="1">N-acetyltransferase domain-containing protein</fullName>
    </recommendedName>
</protein>
<dbReference type="KEGG" id="pdu:PDUR_13920"/>
<dbReference type="AlphaFoldDB" id="A0A089HRE2"/>
<dbReference type="STRING" id="44251.PDUR_13920"/>
<dbReference type="InterPro" id="IPR027365">
    <property type="entry name" value="GNAT_acetyltra_YdfB-like"/>
</dbReference>
<feature type="domain" description="N-acetyltransferase" evidence="1">
    <location>
        <begin position="133"/>
        <end position="265"/>
    </location>
</feature>
<proteinExistence type="predicted"/>
<dbReference type="RefSeq" id="WP_042206705.1">
    <property type="nucleotide sequence ID" value="NZ_CP009288.1"/>
</dbReference>
<dbReference type="Pfam" id="PF12746">
    <property type="entry name" value="GNAT_acetyltran"/>
    <property type="match status" value="1"/>
</dbReference>
<dbReference type="InterPro" id="IPR016181">
    <property type="entry name" value="Acyl_CoA_acyltransferase"/>
</dbReference>
<dbReference type="eggNOG" id="COG3393">
    <property type="taxonomic scope" value="Bacteria"/>
</dbReference>
<dbReference type="EMBL" id="CP009288">
    <property type="protein sequence ID" value="AIQ12888.1"/>
    <property type="molecule type" value="Genomic_DNA"/>
</dbReference>
<accession>A0A089HRE2</accession>
<sequence length="265" mass="29618">MIRKLNEQDRAALLAFLGKDPALNLFLIADVENFGFDQDFQEVWGEFEPENGQIKAVLLRYEYNYLPYAAGPFNVQGFADIIKQDERMEMLSGSASIAGLFNQYISFRKEKSMHFAELKELDGEKSVPVSAEISAQRATLQHVESICSLMDGIEEFEVSPESSRSNMRRTLETGTGRTYFVERDGRTAAAASTTAENSMSAMIVSVATHPDYRGEGLATLVVTKLCSDLVSEGKSLCLFYDNPDAASIYKRIGFRDIGGWSMMYR</sequence>
<dbReference type="Gene3D" id="3.40.630.30">
    <property type="match status" value="1"/>
</dbReference>
<dbReference type="SUPFAM" id="SSF55729">
    <property type="entry name" value="Acyl-CoA N-acyltransferases (Nat)"/>
    <property type="match status" value="1"/>
</dbReference>
<dbReference type="Proteomes" id="UP000029409">
    <property type="component" value="Chromosome"/>
</dbReference>
<evidence type="ECO:0000313" key="2">
    <source>
        <dbReference type="EMBL" id="AIQ12888.1"/>
    </source>
</evidence>
<dbReference type="GO" id="GO:0016747">
    <property type="term" value="F:acyltransferase activity, transferring groups other than amino-acyl groups"/>
    <property type="evidence" value="ECO:0007669"/>
    <property type="project" value="InterPro"/>
</dbReference>
<evidence type="ECO:0000313" key="3">
    <source>
        <dbReference type="Proteomes" id="UP000029409"/>
    </source>
</evidence>
<evidence type="ECO:0000259" key="1">
    <source>
        <dbReference type="PROSITE" id="PS51186"/>
    </source>
</evidence>
<name>A0A089HRE2_PAEDU</name>
<dbReference type="OrthoDB" id="248489at2"/>
<gene>
    <name evidence="2" type="ORF">PDUR_13920</name>
</gene>